<dbReference type="Proteomes" id="UP000472270">
    <property type="component" value="Unassembled WGS sequence"/>
</dbReference>
<evidence type="ECO:0000259" key="3">
    <source>
        <dbReference type="PROSITE" id="PS50132"/>
    </source>
</evidence>
<dbReference type="SMART" id="SM00315">
    <property type="entry name" value="RGS"/>
    <property type="match status" value="1"/>
</dbReference>
<dbReference type="Pfam" id="PF00787">
    <property type="entry name" value="PX"/>
    <property type="match status" value="1"/>
</dbReference>
<dbReference type="InterPro" id="IPR036305">
    <property type="entry name" value="RGS_sf"/>
</dbReference>
<dbReference type="InterPro" id="IPR016137">
    <property type="entry name" value="RGS"/>
</dbReference>
<dbReference type="Gene3D" id="3.30.1520.10">
    <property type="entry name" value="Phox-like domain"/>
    <property type="match status" value="1"/>
</dbReference>
<dbReference type="Ensembl" id="ENSSRHT00000005860.1">
    <property type="protein sequence ID" value="ENSSRHP00000005655.1"/>
    <property type="gene ID" value="ENSSRHG00000003173.1"/>
</dbReference>
<protein>
    <submittedName>
        <fullName evidence="6">Sorting nexin-14</fullName>
    </submittedName>
</protein>
<feature type="transmembrane region" description="Helical" evidence="2">
    <location>
        <begin position="51"/>
        <end position="70"/>
    </location>
</feature>
<dbReference type="InterPro" id="IPR003114">
    <property type="entry name" value="Phox_assoc"/>
</dbReference>
<feature type="domain" description="PXA" evidence="5">
    <location>
        <begin position="112"/>
        <end position="259"/>
    </location>
</feature>
<dbReference type="PROSITE" id="PS51207">
    <property type="entry name" value="PXA"/>
    <property type="match status" value="1"/>
</dbReference>
<dbReference type="GO" id="GO:0080025">
    <property type="term" value="F:phosphatidylinositol-3,5-bisphosphate binding"/>
    <property type="evidence" value="ECO:0007669"/>
    <property type="project" value="InterPro"/>
</dbReference>
<reference evidence="6" key="2">
    <citation type="submission" date="2025-09" db="UniProtKB">
        <authorList>
            <consortium name="Ensembl"/>
        </authorList>
    </citation>
    <scope>IDENTIFICATION</scope>
</reference>
<keyword evidence="2" id="KW-1133">Transmembrane helix</keyword>
<accession>A0A673G1H4</accession>
<keyword evidence="7" id="KW-1185">Reference proteome</keyword>
<comment type="similarity">
    <text evidence="1">Belongs to the sorting nexin family.</text>
</comment>
<keyword evidence="2" id="KW-0812">Transmembrane</keyword>
<name>A0A673G1H4_9TELE</name>
<organism evidence="6 7">
    <name type="scientific">Sinocyclocheilus rhinocerous</name>
    <dbReference type="NCBI Taxonomy" id="307959"/>
    <lineage>
        <taxon>Eukaryota</taxon>
        <taxon>Metazoa</taxon>
        <taxon>Chordata</taxon>
        <taxon>Craniata</taxon>
        <taxon>Vertebrata</taxon>
        <taxon>Euteleostomi</taxon>
        <taxon>Actinopterygii</taxon>
        <taxon>Neopterygii</taxon>
        <taxon>Teleostei</taxon>
        <taxon>Ostariophysi</taxon>
        <taxon>Cypriniformes</taxon>
        <taxon>Cyprinidae</taxon>
        <taxon>Cyprininae</taxon>
        <taxon>Sinocyclocheilus</taxon>
    </lineage>
</organism>
<dbReference type="Pfam" id="PF08628">
    <property type="entry name" value="Nexin_C"/>
    <property type="match status" value="1"/>
</dbReference>
<evidence type="ECO:0000313" key="7">
    <source>
        <dbReference type="Proteomes" id="UP000472270"/>
    </source>
</evidence>
<reference evidence="6" key="1">
    <citation type="submission" date="2025-08" db="UniProtKB">
        <authorList>
            <consortium name="Ensembl"/>
        </authorList>
    </citation>
    <scope>IDENTIFICATION</scope>
</reference>
<dbReference type="PROSITE" id="PS50132">
    <property type="entry name" value="RGS"/>
    <property type="match status" value="1"/>
</dbReference>
<evidence type="ECO:0000313" key="6">
    <source>
        <dbReference type="Ensembl" id="ENSSRHP00000005655.1"/>
    </source>
</evidence>
<gene>
    <name evidence="6" type="primary">LOC107742985</name>
</gene>
<dbReference type="PANTHER" id="PTHR22775:SF44">
    <property type="entry name" value="SORTING NEXIN-14"/>
    <property type="match status" value="1"/>
</dbReference>
<dbReference type="PROSITE" id="PS50195">
    <property type="entry name" value="PX"/>
    <property type="match status" value="1"/>
</dbReference>
<dbReference type="InterPro" id="IPR036871">
    <property type="entry name" value="PX_dom_sf"/>
</dbReference>
<dbReference type="GO" id="GO:0005770">
    <property type="term" value="C:late endosome"/>
    <property type="evidence" value="ECO:0007669"/>
    <property type="project" value="TreeGrafter"/>
</dbReference>
<dbReference type="InterPro" id="IPR037892">
    <property type="entry name" value="SNX14_RGS"/>
</dbReference>
<feature type="domain" description="RGS" evidence="3">
    <location>
        <begin position="291"/>
        <end position="423"/>
    </location>
</feature>
<dbReference type="InterPro" id="IPR037436">
    <property type="entry name" value="SNX14_PX"/>
</dbReference>
<evidence type="ECO:0000256" key="1">
    <source>
        <dbReference type="ARBA" id="ARBA00010883"/>
    </source>
</evidence>
<dbReference type="InterPro" id="IPR013937">
    <property type="entry name" value="Sorting_nexin_C"/>
</dbReference>
<feature type="transmembrane region" description="Helical" evidence="2">
    <location>
        <begin position="26"/>
        <end position="44"/>
    </location>
</feature>
<dbReference type="SUPFAM" id="SSF48097">
    <property type="entry name" value="Regulator of G-protein signaling, RGS"/>
    <property type="match status" value="1"/>
</dbReference>
<dbReference type="Gene3D" id="1.10.167.10">
    <property type="entry name" value="Regulator of G-protein Signalling 4, domain 2"/>
    <property type="match status" value="1"/>
</dbReference>
<sequence length="892" mass="103001">MSDPHSILGCVRRGLRLHVFKDVARQYPVIFCIFTFMISSTIILNQYLHILMIFWLFLAGVITFYCSLSPEYLLPNVLISIKTERKPQKQQELFPLGHSCAVCGKNQCKRHRPTLLLENYQPWLDLKVPSKVDASISEVDVPLVLMDKMMKAAMKHIEIIAKAQQKVKNTEGLQQAALAEYGADLHVALRSRKDELLYLRKLTELLFPYVMPPKATDCRSLALLIREVMTGSVFLPIMDFVADPDTVNHMVLIFIDDTPPEPVTDPPSALVPFLEKFADPRNTKSSVLKLDLKEIREQQDLLFRFMSFLKEEGAVHVLQFCLTVEEFNDRILCPDLSDMEMQRLHEEVLKIYETYCLEESIDKISFDPFIIEEIHNIAQGPYTGVVKLQTMPCLFEAYEHVLSLLENVFTPMFCHSDEYFRHLLWGAESPARNSKLNRNTSKRGESFGISRIGSKIKGVFKSSTMEGALLPQYAMIEGEEDTVEEAVMVFEDDSPGPVEVVGTPGTLRNLAAWTISIPYVDFFDDEVKKERTPVYCIDVERHDRKNVGHETESWFVYRKYLEFYVLESKLTEFHGPFQDAQLPSKRIIGPKNYEFLSSKRGEFEEYLQKLLHHPELSNSQLLADFLSPHSIESQFNDKMLPDVNLGKIFKSVPGKLIKEKGQNLEPFIQSFFSSCESPKPKPSRPELTILSPTAENNKKLFNELYRNNANLPEGLERKHNQNYFMELMEVDGVYDFMMYIGRVVFHMPDWLHHFLSGARILLKRTLEVYVGHYFQFKLEHIMQEHRLVSLITLLRDAVFCESTEERSPEDKQRRAKQTFEEMMNYLPGLVGKCFGEEAKYEGVKMLFNTIQQPLLNKQMTYVLLDIAVQELFPELSEVRLSCTTHTQTQSSS</sequence>
<dbReference type="Pfam" id="PF00615">
    <property type="entry name" value="RGS"/>
    <property type="match status" value="1"/>
</dbReference>
<dbReference type="CDD" id="cd08722">
    <property type="entry name" value="RGS_SNX14"/>
    <property type="match status" value="1"/>
</dbReference>
<dbReference type="GO" id="GO:0097352">
    <property type="term" value="P:autophagosome maturation"/>
    <property type="evidence" value="ECO:0007669"/>
    <property type="project" value="TreeGrafter"/>
</dbReference>
<dbReference type="CDD" id="cd06877">
    <property type="entry name" value="PX_SNX14"/>
    <property type="match status" value="1"/>
</dbReference>
<dbReference type="InterPro" id="IPR044926">
    <property type="entry name" value="RGS_subdomain_2"/>
</dbReference>
<dbReference type="Pfam" id="PF02194">
    <property type="entry name" value="PXA"/>
    <property type="match status" value="1"/>
</dbReference>
<keyword evidence="2" id="KW-0472">Membrane</keyword>
<evidence type="ECO:0000259" key="4">
    <source>
        <dbReference type="PROSITE" id="PS50195"/>
    </source>
</evidence>
<feature type="domain" description="PX" evidence="4">
    <location>
        <begin position="513"/>
        <end position="633"/>
    </location>
</feature>
<dbReference type="InterPro" id="IPR001683">
    <property type="entry name" value="PX_dom"/>
</dbReference>
<evidence type="ECO:0000259" key="5">
    <source>
        <dbReference type="PROSITE" id="PS51207"/>
    </source>
</evidence>
<dbReference type="SMART" id="SM00313">
    <property type="entry name" value="PXA"/>
    <property type="match status" value="1"/>
</dbReference>
<evidence type="ECO:0000256" key="2">
    <source>
        <dbReference type="SAM" id="Phobius"/>
    </source>
</evidence>
<dbReference type="SUPFAM" id="SSF64268">
    <property type="entry name" value="PX domain"/>
    <property type="match status" value="1"/>
</dbReference>
<dbReference type="PANTHER" id="PTHR22775">
    <property type="entry name" value="SORTING NEXIN"/>
    <property type="match status" value="1"/>
</dbReference>
<dbReference type="SMART" id="SM00312">
    <property type="entry name" value="PX"/>
    <property type="match status" value="1"/>
</dbReference>
<dbReference type="AlphaFoldDB" id="A0A673G1H4"/>
<proteinExistence type="inferred from homology"/>